<reference evidence="2" key="1">
    <citation type="submission" date="2021-02" db="EMBL/GenBank/DDBJ databases">
        <authorList>
            <person name="Nowell W R."/>
        </authorList>
    </citation>
    <scope>NUCLEOTIDE SEQUENCE</scope>
</reference>
<comment type="caution">
    <text evidence="2">The sequence shown here is derived from an EMBL/GenBank/DDBJ whole genome shotgun (WGS) entry which is preliminary data.</text>
</comment>
<feature type="non-terminal residue" evidence="2">
    <location>
        <position position="80"/>
    </location>
</feature>
<keyword evidence="3" id="KW-1185">Reference proteome</keyword>
<name>A0A821XL89_9BILA</name>
<proteinExistence type="predicted"/>
<organism evidence="2 3">
    <name type="scientific">Rotaria socialis</name>
    <dbReference type="NCBI Taxonomy" id="392032"/>
    <lineage>
        <taxon>Eukaryota</taxon>
        <taxon>Metazoa</taxon>
        <taxon>Spiralia</taxon>
        <taxon>Gnathifera</taxon>
        <taxon>Rotifera</taxon>
        <taxon>Eurotatoria</taxon>
        <taxon>Bdelloidea</taxon>
        <taxon>Philodinida</taxon>
        <taxon>Philodinidae</taxon>
        <taxon>Rotaria</taxon>
    </lineage>
</organism>
<feature type="region of interest" description="Disordered" evidence="1">
    <location>
        <begin position="1"/>
        <end position="27"/>
    </location>
</feature>
<accession>A0A821XL89</accession>
<dbReference type="Proteomes" id="UP000663873">
    <property type="component" value="Unassembled WGS sequence"/>
</dbReference>
<feature type="non-terminal residue" evidence="2">
    <location>
        <position position="1"/>
    </location>
</feature>
<dbReference type="AlphaFoldDB" id="A0A821XL89"/>
<evidence type="ECO:0000313" key="3">
    <source>
        <dbReference type="Proteomes" id="UP000663873"/>
    </source>
</evidence>
<sequence length="80" mass="8906">LRGSRFHIEYTESNSPDGYPIPLQNNDPNRQYPVPDIVDQLPSNIIQHVRSSDNLALKAALGSALQSETDAKRTYQSQPA</sequence>
<protein>
    <submittedName>
        <fullName evidence="2">Uncharacterized protein</fullName>
    </submittedName>
</protein>
<dbReference type="EMBL" id="CAJOBP010090029">
    <property type="protein sequence ID" value="CAF4943779.1"/>
    <property type="molecule type" value="Genomic_DNA"/>
</dbReference>
<evidence type="ECO:0000256" key="1">
    <source>
        <dbReference type="SAM" id="MobiDB-lite"/>
    </source>
</evidence>
<gene>
    <name evidence="2" type="ORF">UJA718_LOCUS47446</name>
</gene>
<evidence type="ECO:0000313" key="2">
    <source>
        <dbReference type="EMBL" id="CAF4943779.1"/>
    </source>
</evidence>
<feature type="compositionally biased region" description="Basic and acidic residues" evidence="1">
    <location>
        <begin position="1"/>
        <end position="10"/>
    </location>
</feature>